<proteinExistence type="predicted"/>
<accession>A0A166ND85</accession>
<keyword evidence="3" id="KW-1185">Reference proteome</keyword>
<protein>
    <submittedName>
        <fullName evidence="2">Uncharacterized protein</fullName>
    </submittedName>
</protein>
<keyword evidence="1" id="KW-0732">Signal</keyword>
<dbReference type="Proteomes" id="UP000077266">
    <property type="component" value="Unassembled WGS sequence"/>
</dbReference>
<evidence type="ECO:0000256" key="1">
    <source>
        <dbReference type="SAM" id="SignalP"/>
    </source>
</evidence>
<reference evidence="2 3" key="1">
    <citation type="journal article" date="2016" name="Mol. Biol. Evol.">
        <title>Comparative Genomics of Early-Diverging Mushroom-Forming Fungi Provides Insights into the Origins of Lignocellulose Decay Capabilities.</title>
        <authorList>
            <person name="Nagy L.G."/>
            <person name="Riley R."/>
            <person name="Tritt A."/>
            <person name="Adam C."/>
            <person name="Daum C."/>
            <person name="Floudas D."/>
            <person name="Sun H."/>
            <person name="Yadav J.S."/>
            <person name="Pangilinan J."/>
            <person name="Larsson K.H."/>
            <person name="Matsuura K."/>
            <person name="Barry K."/>
            <person name="Labutti K."/>
            <person name="Kuo R."/>
            <person name="Ohm R.A."/>
            <person name="Bhattacharya S.S."/>
            <person name="Shirouzu T."/>
            <person name="Yoshinaga Y."/>
            <person name="Martin F.M."/>
            <person name="Grigoriev I.V."/>
            <person name="Hibbett D.S."/>
        </authorList>
    </citation>
    <scope>NUCLEOTIDE SEQUENCE [LARGE SCALE GENOMIC DNA]</scope>
    <source>
        <strain evidence="2 3">HHB12029</strain>
    </source>
</reference>
<evidence type="ECO:0000313" key="3">
    <source>
        <dbReference type="Proteomes" id="UP000077266"/>
    </source>
</evidence>
<feature type="signal peptide" evidence="1">
    <location>
        <begin position="1"/>
        <end position="19"/>
    </location>
</feature>
<name>A0A166ND85_EXIGL</name>
<sequence>MCSLSLLVGSVLLVASGCAGSCSWSLGFWLDCLALPPSWTSGDSGLCTALGARLLY</sequence>
<dbReference type="InParanoid" id="A0A166ND85"/>
<gene>
    <name evidence="2" type="ORF">EXIGLDRAFT_735936</name>
</gene>
<organism evidence="2 3">
    <name type="scientific">Exidia glandulosa HHB12029</name>
    <dbReference type="NCBI Taxonomy" id="1314781"/>
    <lineage>
        <taxon>Eukaryota</taxon>
        <taxon>Fungi</taxon>
        <taxon>Dikarya</taxon>
        <taxon>Basidiomycota</taxon>
        <taxon>Agaricomycotina</taxon>
        <taxon>Agaricomycetes</taxon>
        <taxon>Auriculariales</taxon>
        <taxon>Exidiaceae</taxon>
        <taxon>Exidia</taxon>
    </lineage>
</organism>
<feature type="chain" id="PRO_5007877743" evidence="1">
    <location>
        <begin position="20"/>
        <end position="56"/>
    </location>
</feature>
<dbReference type="AlphaFoldDB" id="A0A166ND85"/>
<feature type="non-terminal residue" evidence="2">
    <location>
        <position position="56"/>
    </location>
</feature>
<evidence type="ECO:0000313" key="2">
    <source>
        <dbReference type="EMBL" id="KZV79030.1"/>
    </source>
</evidence>
<dbReference type="EMBL" id="KV426696">
    <property type="protein sequence ID" value="KZV79030.1"/>
    <property type="molecule type" value="Genomic_DNA"/>
</dbReference>